<dbReference type="AlphaFoldDB" id="A0A1N6XU25"/>
<name>A0A1N6XU25_AQUAC</name>
<evidence type="ECO:0000313" key="2">
    <source>
        <dbReference type="Proteomes" id="UP000185841"/>
    </source>
</evidence>
<gene>
    <name evidence="1" type="ORF">SAMN05878282_1162</name>
</gene>
<protein>
    <recommendedName>
        <fullName evidence="3">DNA-binding protein</fullName>
    </recommendedName>
</protein>
<reference evidence="1 2" key="1">
    <citation type="submission" date="2017-01" db="EMBL/GenBank/DDBJ databases">
        <authorList>
            <person name="Mah S.A."/>
            <person name="Swanson W.J."/>
            <person name="Moy G.W."/>
            <person name="Vacquier V.D."/>
        </authorList>
    </citation>
    <scope>NUCLEOTIDE SEQUENCE [LARGE SCALE GENOMIC DNA]</scope>
    <source>
        <strain evidence="1 2">RU36E</strain>
    </source>
</reference>
<evidence type="ECO:0008006" key="3">
    <source>
        <dbReference type="Google" id="ProtNLM"/>
    </source>
</evidence>
<dbReference type="EMBL" id="FTMP01000016">
    <property type="protein sequence ID" value="SIR05783.1"/>
    <property type="molecule type" value="Genomic_DNA"/>
</dbReference>
<proteinExistence type="predicted"/>
<sequence length="69" mass="7339">MSQANLDICSISTFASMCGASVNDVIAWMNNGSIPSVKVSDFRMVNIAKIKADLDAGKSSFDAGDYDDE</sequence>
<dbReference type="RefSeq" id="WP_076429676.1">
    <property type="nucleotide sequence ID" value="NZ_FTMP01000016.1"/>
</dbReference>
<dbReference type="Proteomes" id="UP000185841">
    <property type="component" value="Unassembled WGS sequence"/>
</dbReference>
<accession>A0A1N6XU25</accession>
<organism evidence="1 2">
    <name type="scientific">Aquipseudomonas alcaligenes</name>
    <name type="common">Pseudomonas alcaligenes</name>
    <dbReference type="NCBI Taxonomy" id="43263"/>
    <lineage>
        <taxon>Bacteria</taxon>
        <taxon>Pseudomonadati</taxon>
        <taxon>Pseudomonadota</taxon>
        <taxon>Gammaproteobacteria</taxon>
        <taxon>Pseudomonadales</taxon>
        <taxon>Pseudomonadaceae</taxon>
        <taxon>Aquipseudomonas</taxon>
    </lineage>
</organism>
<evidence type="ECO:0000313" key="1">
    <source>
        <dbReference type="EMBL" id="SIR05783.1"/>
    </source>
</evidence>